<dbReference type="Proteomes" id="UP001058713">
    <property type="component" value="Chromosome"/>
</dbReference>
<organism evidence="2 3">
    <name type="scientific">Leisingera caerulea</name>
    <name type="common">Phaeobacter caeruleus</name>
    <dbReference type="NCBI Taxonomy" id="506591"/>
    <lineage>
        <taxon>Bacteria</taxon>
        <taxon>Pseudomonadati</taxon>
        <taxon>Pseudomonadota</taxon>
        <taxon>Alphaproteobacteria</taxon>
        <taxon>Rhodobacterales</taxon>
        <taxon>Roseobacteraceae</taxon>
        <taxon>Leisingera</taxon>
    </lineage>
</organism>
<evidence type="ECO:0000313" key="2">
    <source>
        <dbReference type="EMBL" id="UWQ53294.1"/>
    </source>
</evidence>
<feature type="transmembrane region" description="Helical" evidence="1">
    <location>
        <begin position="137"/>
        <end position="157"/>
    </location>
</feature>
<keyword evidence="1" id="KW-0472">Membrane</keyword>
<proteinExistence type="predicted"/>
<keyword evidence="1" id="KW-0812">Transmembrane</keyword>
<evidence type="ECO:0000256" key="1">
    <source>
        <dbReference type="SAM" id="Phobius"/>
    </source>
</evidence>
<protein>
    <submittedName>
        <fullName evidence="2">Rod shape-determining protein MreD</fullName>
    </submittedName>
</protein>
<keyword evidence="1" id="KW-1133">Transmembrane helix</keyword>
<evidence type="ECO:0000313" key="3">
    <source>
        <dbReference type="Proteomes" id="UP001058713"/>
    </source>
</evidence>
<gene>
    <name evidence="2" type="ORF">K3721_15055</name>
</gene>
<feature type="transmembrane region" description="Helical" evidence="1">
    <location>
        <begin position="81"/>
        <end position="97"/>
    </location>
</feature>
<dbReference type="KEGG" id="lcae:K3721_15055"/>
<dbReference type="EMBL" id="CP081070">
    <property type="protein sequence ID" value="UWQ53294.1"/>
    <property type="molecule type" value="Genomic_DNA"/>
</dbReference>
<dbReference type="RefSeq" id="WP_259970957.1">
    <property type="nucleotide sequence ID" value="NZ_CP081070.1"/>
</dbReference>
<feature type="transmembrane region" description="Helical" evidence="1">
    <location>
        <begin position="12"/>
        <end position="31"/>
    </location>
</feature>
<accession>A0A9Q9HDU5</accession>
<reference evidence="2" key="1">
    <citation type="submission" date="2021-08" db="EMBL/GenBank/DDBJ databases">
        <authorList>
            <person name="Nwanade C."/>
            <person name="Wang M."/>
            <person name="Masoudi A."/>
            <person name="Yu Z."/>
            <person name="Liu J."/>
        </authorList>
    </citation>
    <scope>NUCLEOTIDE SEQUENCE</scope>
    <source>
        <strain evidence="2">S122</strain>
    </source>
</reference>
<sequence length="179" mass="19597">MANTSPARIWTMRLAFPALALLVMFFHLLPLETEPRFWAPPDLLMLLAMAWSLRRPDFVPALSIGLVMLLADLLFQRPPGLLALLTVLGCGFLKARAAPHRESTFVSEWLAVALTVTGISTLNRLVLVLFGVQQAPLGLTVIQAVMTIAAYPLAVWASQSILGVRKLSPAEAETLVSRR</sequence>
<dbReference type="AlphaFoldDB" id="A0A9Q9HDU5"/>
<name>A0A9Q9HDU5_LEICA</name>
<feature type="transmembrane region" description="Helical" evidence="1">
    <location>
        <begin position="109"/>
        <end position="131"/>
    </location>
</feature>